<evidence type="ECO:0000256" key="1">
    <source>
        <dbReference type="SAM" id="MobiDB-lite"/>
    </source>
</evidence>
<evidence type="ECO:0000313" key="3">
    <source>
        <dbReference type="Proteomes" id="UP001275084"/>
    </source>
</evidence>
<evidence type="ECO:0000313" key="2">
    <source>
        <dbReference type="EMBL" id="KAK3363062.1"/>
    </source>
</evidence>
<sequence>MRSPHAESYEHPLRCAAEEVLPRYARDPPPSPKQQSIFCFPALYQTSTTGCGADAKSSIGLRWGGVPLGNGAALCTGGRDRRGKDKVDQDRGYRAPPFGISQSPETSTEWVTSVSTVSLSEKEKDSRSSTTRCRVRLWPPWLGAPFPRGTRETGPGLGFNGVVMLPCPWVKNAAGGRWVRPIILSVPVYSFSPSPSFPTALYTHPSFFFLRDGVVWRPGWFDGEFGFETTPRLR</sequence>
<keyword evidence="3" id="KW-1185">Reference proteome</keyword>
<accession>A0AAJ0MJU9</accession>
<feature type="region of interest" description="Disordered" evidence="1">
    <location>
        <begin position="80"/>
        <end position="105"/>
    </location>
</feature>
<protein>
    <submittedName>
        <fullName evidence="2">Uncharacterized protein</fullName>
    </submittedName>
</protein>
<proteinExistence type="predicted"/>
<name>A0AAJ0MJU9_9PEZI</name>
<feature type="compositionally biased region" description="Basic and acidic residues" evidence="1">
    <location>
        <begin position="80"/>
        <end position="93"/>
    </location>
</feature>
<reference evidence="2" key="1">
    <citation type="journal article" date="2023" name="Mol. Phylogenet. Evol.">
        <title>Genome-scale phylogeny and comparative genomics of the fungal order Sordariales.</title>
        <authorList>
            <person name="Hensen N."/>
            <person name="Bonometti L."/>
            <person name="Westerberg I."/>
            <person name="Brannstrom I.O."/>
            <person name="Guillou S."/>
            <person name="Cros-Aarteil S."/>
            <person name="Calhoun S."/>
            <person name="Haridas S."/>
            <person name="Kuo A."/>
            <person name="Mondo S."/>
            <person name="Pangilinan J."/>
            <person name="Riley R."/>
            <person name="LaButti K."/>
            <person name="Andreopoulos B."/>
            <person name="Lipzen A."/>
            <person name="Chen C."/>
            <person name="Yan M."/>
            <person name="Daum C."/>
            <person name="Ng V."/>
            <person name="Clum A."/>
            <person name="Steindorff A."/>
            <person name="Ohm R.A."/>
            <person name="Martin F."/>
            <person name="Silar P."/>
            <person name="Natvig D.O."/>
            <person name="Lalanne C."/>
            <person name="Gautier V."/>
            <person name="Ament-Velasquez S.L."/>
            <person name="Kruys A."/>
            <person name="Hutchinson M.I."/>
            <person name="Powell A.J."/>
            <person name="Barry K."/>
            <person name="Miller A.N."/>
            <person name="Grigoriev I.V."/>
            <person name="Debuchy R."/>
            <person name="Gladieux P."/>
            <person name="Hiltunen Thoren M."/>
            <person name="Johannesson H."/>
        </authorList>
    </citation>
    <scope>NUCLEOTIDE SEQUENCE</scope>
    <source>
        <strain evidence="2">CBS 955.72</strain>
    </source>
</reference>
<organism evidence="2 3">
    <name type="scientific">Lasiosphaeria hispida</name>
    <dbReference type="NCBI Taxonomy" id="260671"/>
    <lineage>
        <taxon>Eukaryota</taxon>
        <taxon>Fungi</taxon>
        <taxon>Dikarya</taxon>
        <taxon>Ascomycota</taxon>
        <taxon>Pezizomycotina</taxon>
        <taxon>Sordariomycetes</taxon>
        <taxon>Sordariomycetidae</taxon>
        <taxon>Sordariales</taxon>
        <taxon>Lasiosphaeriaceae</taxon>
        <taxon>Lasiosphaeria</taxon>
    </lineage>
</organism>
<dbReference type="EMBL" id="JAUIQD010000001">
    <property type="protein sequence ID" value="KAK3363062.1"/>
    <property type="molecule type" value="Genomic_DNA"/>
</dbReference>
<reference evidence="2" key="2">
    <citation type="submission" date="2023-06" db="EMBL/GenBank/DDBJ databases">
        <authorList>
            <consortium name="Lawrence Berkeley National Laboratory"/>
            <person name="Haridas S."/>
            <person name="Hensen N."/>
            <person name="Bonometti L."/>
            <person name="Westerberg I."/>
            <person name="Brannstrom I.O."/>
            <person name="Guillou S."/>
            <person name="Cros-Aarteil S."/>
            <person name="Calhoun S."/>
            <person name="Kuo A."/>
            <person name="Mondo S."/>
            <person name="Pangilinan J."/>
            <person name="Riley R."/>
            <person name="Labutti K."/>
            <person name="Andreopoulos B."/>
            <person name="Lipzen A."/>
            <person name="Chen C."/>
            <person name="Yanf M."/>
            <person name="Daum C."/>
            <person name="Ng V."/>
            <person name="Clum A."/>
            <person name="Steindorff A."/>
            <person name="Ohm R."/>
            <person name="Martin F."/>
            <person name="Silar P."/>
            <person name="Natvig D."/>
            <person name="Lalanne C."/>
            <person name="Gautier V."/>
            <person name="Ament-Velasquez S.L."/>
            <person name="Kruys A."/>
            <person name="Hutchinson M.I."/>
            <person name="Powell A.J."/>
            <person name="Barry K."/>
            <person name="Miller A.N."/>
            <person name="Grigoriev I.V."/>
            <person name="Debuchy R."/>
            <person name="Gladieux P."/>
            <person name="Thoren M.H."/>
            <person name="Johannesson H."/>
        </authorList>
    </citation>
    <scope>NUCLEOTIDE SEQUENCE</scope>
    <source>
        <strain evidence="2">CBS 955.72</strain>
    </source>
</reference>
<comment type="caution">
    <text evidence="2">The sequence shown here is derived from an EMBL/GenBank/DDBJ whole genome shotgun (WGS) entry which is preliminary data.</text>
</comment>
<dbReference type="Proteomes" id="UP001275084">
    <property type="component" value="Unassembled WGS sequence"/>
</dbReference>
<gene>
    <name evidence="2" type="ORF">B0T25DRAFT_28956</name>
</gene>
<dbReference type="AlphaFoldDB" id="A0AAJ0MJU9"/>